<feature type="transmembrane region" description="Helical" evidence="7">
    <location>
        <begin position="29"/>
        <end position="49"/>
    </location>
</feature>
<dbReference type="InterPro" id="IPR000292">
    <property type="entry name" value="For/NO2_transpt"/>
</dbReference>
<evidence type="ECO:0000256" key="3">
    <source>
        <dbReference type="ARBA" id="ARBA00022989"/>
    </source>
</evidence>
<name>A0A7W9FCA1_9MICO</name>
<dbReference type="GO" id="GO:0005886">
    <property type="term" value="C:plasma membrane"/>
    <property type="evidence" value="ECO:0007669"/>
    <property type="project" value="TreeGrafter"/>
</dbReference>
<dbReference type="Proteomes" id="UP000517712">
    <property type="component" value="Unassembled WGS sequence"/>
</dbReference>
<dbReference type="InterPro" id="IPR023271">
    <property type="entry name" value="Aquaporin-like"/>
</dbReference>
<sequence length="307" mass="32627">MSYVKPAELVTRMVDAGAYKLRLSARDTLIRAFMGAALLTLAAAFAVTVSTNTGQPLLGALLFPVGFVILYLFGFDLLTGVFTLGPLAVLDRRPGASVGAMFRNWGLVFVGNFGGAFMVAVLMAIYFTYGFSAEPSAVGLAIGEIGHGRTVGYADHGAAGMLTLFIRGVLCNWMVSTGVVLSMISDNVVAKIIAMWMPIMLFFYMGFEHSIVNMFLFPSGLLLGADFTIMDYLIWNEIPTVVGNLVGGLLFVALPLYVTHGRPTARRVRAGKRAATPGTQVSAAAEARTGSSATTTADTEREPVSVA</sequence>
<evidence type="ECO:0000313" key="8">
    <source>
        <dbReference type="EMBL" id="MBB5744161.1"/>
    </source>
</evidence>
<feature type="region of interest" description="Disordered" evidence="6">
    <location>
        <begin position="268"/>
        <end position="307"/>
    </location>
</feature>
<evidence type="ECO:0000313" key="9">
    <source>
        <dbReference type="Proteomes" id="UP000517712"/>
    </source>
</evidence>
<dbReference type="PANTHER" id="PTHR30520">
    <property type="entry name" value="FORMATE TRANSPORTER-RELATED"/>
    <property type="match status" value="1"/>
</dbReference>
<dbReference type="EMBL" id="JACHMU010000001">
    <property type="protein sequence ID" value="MBB5744161.1"/>
    <property type="molecule type" value="Genomic_DNA"/>
</dbReference>
<evidence type="ECO:0000256" key="4">
    <source>
        <dbReference type="ARBA" id="ARBA00023136"/>
    </source>
</evidence>
<keyword evidence="9" id="KW-1185">Reference proteome</keyword>
<dbReference type="Pfam" id="PF01226">
    <property type="entry name" value="Form_Nir_trans"/>
    <property type="match status" value="1"/>
</dbReference>
<evidence type="ECO:0000256" key="1">
    <source>
        <dbReference type="ARBA" id="ARBA00004141"/>
    </source>
</evidence>
<keyword evidence="3 7" id="KW-1133">Transmembrane helix</keyword>
<feature type="transmembrane region" description="Helical" evidence="7">
    <location>
        <begin position="61"/>
        <end position="84"/>
    </location>
</feature>
<protein>
    <submittedName>
        <fullName evidence="8">Formate/nitrite transporter</fullName>
    </submittedName>
</protein>
<dbReference type="GO" id="GO:0015499">
    <property type="term" value="F:formate transmembrane transporter activity"/>
    <property type="evidence" value="ECO:0007669"/>
    <property type="project" value="TreeGrafter"/>
</dbReference>
<reference evidence="8 9" key="1">
    <citation type="submission" date="2020-08" db="EMBL/GenBank/DDBJ databases">
        <title>Sequencing the genomes of 1000 actinobacteria strains.</title>
        <authorList>
            <person name="Klenk H.-P."/>
        </authorList>
    </citation>
    <scope>NUCLEOTIDE SEQUENCE [LARGE SCALE GENOMIC DNA]</scope>
    <source>
        <strain evidence="8 9">DSM 24823</strain>
    </source>
</reference>
<dbReference type="RefSeq" id="WP_184284235.1">
    <property type="nucleotide sequence ID" value="NZ_BAAAPG010000001.1"/>
</dbReference>
<dbReference type="AlphaFoldDB" id="A0A7W9FCA1"/>
<feature type="transmembrane region" description="Helical" evidence="7">
    <location>
        <begin position="105"/>
        <end position="129"/>
    </location>
</feature>
<keyword evidence="4 7" id="KW-0472">Membrane</keyword>
<evidence type="ECO:0000256" key="6">
    <source>
        <dbReference type="SAM" id="MobiDB-lite"/>
    </source>
</evidence>
<evidence type="ECO:0000256" key="7">
    <source>
        <dbReference type="SAM" id="Phobius"/>
    </source>
</evidence>
<comment type="similarity">
    <text evidence="5">Belongs to the FNT transporter (TC 1.A.16) family.</text>
</comment>
<comment type="caution">
    <text evidence="8">The sequence shown here is derived from an EMBL/GenBank/DDBJ whole genome shotgun (WGS) entry which is preliminary data.</text>
</comment>
<proteinExistence type="inferred from homology"/>
<dbReference type="Gene3D" id="1.20.1080.10">
    <property type="entry name" value="Glycerol uptake facilitator protein"/>
    <property type="match status" value="1"/>
</dbReference>
<gene>
    <name evidence="8" type="ORF">HD600_002658</name>
</gene>
<keyword evidence="2 7" id="KW-0812">Transmembrane</keyword>
<evidence type="ECO:0000256" key="2">
    <source>
        <dbReference type="ARBA" id="ARBA00022692"/>
    </source>
</evidence>
<evidence type="ECO:0000256" key="5">
    <source>
        <dbReference type="ARBA" id="ARBA00049660"/>
    </source>
</evidence>
<dbReference type="PANTHER" id="PTHR30520:SF6">
    <property type="entry name" value="FORMATE_NITRATE FAMILY TRANSPORTER (EUROFUNG)"/>
    <property type="match status" value="1"/>
</dbReference>
<organism evidence="8 9">
    <name type="scientific">Microbacterium ginsengiterrae</name>
    <dbReference type="NCBI Taxonomy" id="546115"/>
    <lineage>
        <taxon>Bacteria</taxon>
        <taxon>Bacillati</taxon>
        <taxon>Actinomycetota</taxon>
        <taxon>Actinomycetes</taxon>
        <taxon>Micrococcales</taxon>
        <taxon>Microbacteriaceae</taxon>
        <taxon>Microbacterium</taxon>
    </lineage>
</organism>
<feature type="compositionally biased region" description="Basic and acidic residues" evidence="6">
    <location>
        <begin position="298"/>
        <end position="307"/>
    </location>
</feature>
<comment type="subcellular location">
    <subcellularLocation>
        <location evidence="1">Membrane</location>
        <topology evidence="1">Multi-pass membrane protein</topology>
    </subcellularLocation>
</comment>
<accession>A0A7W9FCA1</accession>
<feature type="transmembrane region" description="Helical" evidence="7">
    <location>
        <begin position="241"/>
        <end position="259"/>
    </location>
</feature>